<dbReference type="PANTHER" id="PTHR43244:SF2">
    <property type="entry name" value="CONSERVED HYPOTHETICAL ALANINE AND PROLINE-RICH PROTEIN"/>
    <property type="match status" value="1"/>
</dbReference>
<evidence type="ECO:0000313" key="3">
    <source>
        <dbReference type="Proteomes" id="UP000002484"/>
    </source>
</evidence>
<organism evidence="2 3">
    <name type="scientific">Pseudofrankia inefficax (strain DSM 45817 / CECT 9037 / DDB 130130 / EuI1c)</name>
    <name type="common">Frankia inefficax</name>
    <dbReference type="NCBI Taxonomy" id="298654"/>
    <lineage>
        <taxon>Bacteria</taxon>
        <taxon>Bacillati</taxon>
        <taxon>Actinomycetota</taxon>
        <taxon>Actinomycetes</taxon>
        <taxon>Frankiales</taxon>
        <taxon>Frankiaceae</taxon>
        <taxon>Pseudofrankia</taxon>
    </lineage>
</organism>
<sequence>MGFEKPGITLACGLPPGPDFADLAVLAEQLGYARVWIYDSAPLWEDPFVHLALAAQRTTQIGLGTAVLIPQQRSVMAMASAVATLARISEGRFLACFGTGFTARLTVGQRPMTLDALGAYVTAVRALLAGETAVVDGKPVRMLHADGLAARRPIEVPLWLSVFGPRGTALATDLADGVIGPPHATLPTATILSGTVLDPGENAGSARVREAVGPWRIVDWHNAYARGGAAAVDALPGGQAWREALEALAPEEERHLLTFEGHVTHLTDRDRGLLDHIDTRMMIGDATRIAKSLTRLGTAGFSEVIYTPSGPDIARELTAFMVAQPAPLPATV</sequence>
<dbReference type="Gene3D" id="3.20.20.30">
    <property type="entry name" value="Luciferase-like domain"/>
    <property type="match status" value="1"/>
</dbReference>
<dbReference type="OrthoDB" id="7816697at2"/>
<dbReference type="InterPro" id="IPR011251">
    <property type="entry name" value="Luciferase-like_dom"/>
</dbReference>
<keyword evidence="3" id="KW-1185">Reference proteome</keyword>
<dbReference type="InterPro" id="IPR050564">
    <property type="entry name" value="F420-G6PD/mer"/>
</dbReference>
<evidence type="ECO:0000259" key="1">
    <source>
        <dbReference type="Pfam" id="PF00296"/>
    </source>
</evidence>
<evidence type="ECO:0000313" key="2">
    <source>
        <dbReference type="EMBL" id="ADP81459.1"/>
    </source>
</evidence>
<dbReference type="InterPro" id="IPR036661">
    <property type="entry name" value="Luciferase-like_sf"/>
</dbReference>
<dbReference type="GO" id="GO:0016705">
    <property type="term" value="F:oxidoreductase activity, acting on paired donors, with incorporation or reduction of molecular oxygen"/>
    <property type="evidence" value="ECO:0007669"/>
    <property type="project" value="InterPro"/>
</dbReference>
<dbReference type="HOGENOM" id="CLU_027853_5_2_11"/>
<feature type="domain" description="Luciferase-like" evidence="1">
    <location>
        <begin position="19"/>
        <end position="185"/>
    </location>
</feature>
<dbReference type="KEGG" id="fri:FraEuI1c_3450"/>
<dbReference type="PANTHER" id="PTHR43244">
    <property type="match status" value="1"/>
</dbReference>
<proteinExistence type="predicted"/>
<dbReference type="Pfam" id="PF00296">
    <property type="entry name" value="Bac_luciferase"/>
    <property type="match status" value="1"/>
</dbReference>
<dbReference type="Proteomes" id="UP000002484">
    <property type="component" value="Chromosome"/>
</dbReference>
<dbReference type="EMBL" id="CP002299">
    <property type="protein sequence ID" value="ADP81459.1"/>
    <property type="molecule type" value="Genomic_DNA"/>
</dbReference>
<gene>
    <name evidence="2" type="ordered locus">FraEuI1c_3450</name>
</gene>
<dbReference type="SUPFAM" id="SSF51679">
    <property type="entry name" value="Bacterial luciferase-like"/>
    <property type="match status" value="1"/>
</dbReference>
<name>E3IY04_PSEI1</name>
<dbReference type="AlphaFoldDB" id="E3IY04"/>
<dbReference type="STRING" id="298654.FraEuI1c_3450"/>
<accession>E3IY04</accession>
<dbReference type="eggNOG" id="COG2141">
    <property type="taxonomic scope" value="Bacteria"/>
</dbReference>
<dbReference type="InParanoid" id="E3IY04"/>
<protein>
    <submittedName>
        <fullName evidence="2">Luciferase-like, subgroup</fullName>
    </submittedName>
</protein>
<dbReference type="RefSeq" id="WP_013424577.1">
    <property type="nucleotide sequence ID" value="NC_014666.1"/>
</dbReference>
<reference evidence="2 3" key="1">
    <citation type="submission" date="2010-10" db="EMBL/GenBank/DDBJ databases">
        <title>Complete sequence of Frankia sp. EuI1c.</title>
        <authorList>
            <consortium name="US DOE Joint Genome Institute"/>
            <person name="Lucas S."/>
            <person name="Copeland A."/>
            <person name="Lapidus A."/>
            <person name="Cheng J.-F."/>
            <person name="Bruce D."/>
            <person name="Goodwin L."/>
            <person name="Pitluck S."/>
            <person name="Chertkov O."/>
            <person name="Detter J.C."/>
            <person name="Han C."/>
            <person name="Tapia R."/>
            <person name="Land M."/>
            <person name="Hauser L."/>
            <person name="Jeffries C."/>
            <person name="Kyrpides N."/>
            <person name="Ivanova N."/>
            <person name="Mikhailova N."/>
            <person name="Beauchemin N."/>
            <person name="Sen A."/>
            <person name="Sur S.A."/>
            <person name="Gtari M."/>
            <person name="Wall L."/>
            <person name="Tisa L."/>
            <person name="Woyke T."/>
        </authorList>
    </citation>
    <scope>NUCLEOTIDE SEQUENCE [LARGE SCALE GENOMIC DNA]</scope>
    <source>
        <strain evidence="3">DSM 45817 / CECT 9037 / EuI1c</strain>
    </source>
</reference>